<dbReference type="PROSITE" id="PS50181">
    <property type="entry name" value="FBOX"/>
    <property type="match status" value="1"/>
</dbReference>
<gene>
    <name evidence="2" type="ORF">HO173_008938</name>
</gene>
<reference evidence="2 3" key="1">
    <citation type="journal article" date="2020" name="Genomics">
        <title>Complete, high-quality genomes from long-read metagenomic sequencing of two wolf lichen thalli reveals enigmatic genome architecture.</title>
        <authorList>
            <person name="McKenzie S.K."/>
            <person name="Walston R.F."/>
            <person name="Allen J.L."/>
        </authorList>
    </citation>
    <scope>NUCLEOTIDE SEQUENCE [LARGE SCALE GENOMIC DNA]</scope>
    <source>
        <strain evidence="2">WasteWater2</strain>
    </source>
</reference>
<dbReference type="OrthoDB" id="5281164at2759"/>
<keyword evidence="3" id="KW-1185">Reference proteome</keyword>
<dbReference type="InterPro" id="IPR001810">
    <property type="entry name" value="F-box_dom"/>
</dbReference>
<dbReference type="InterPro" id="IPR036047">
    <property type="entry name" value="F-box-like_dom_sf"/>
</dbReference>
<protein>
    <recommendedName>
        <fullName evidence="1">F-box domain-containing protein</fullName>
    </recommendedName>
</protein>
<proteinExistence type="predicted"/>
<dbReference type="EMBL" id="JACCJC010000045">
    <property type="protein sequence ID" value="KAF6232724.1"/>
    <property type="molecule type" value="Genomic_DNA"/>
</dbReference>
<sequence length="195" mass="22385">MGPKMRRLKKQGKSRLLEMPPELQSMIAGKLDAVSLCNLKLVCKGIDTWTKDPPKLSASEWQQYHSIFETQARRRRKLQTFGCSGCKKLLDKGVFSDAAARNLLNKGRLCISCAIHKGSHDKRNFKVNEREVFGCRGCEKARPLGKEDTCLVDKTRWYEDFPEIDPGSFLASRGVRWCRGCWTIIERYRSLDRSL</sequence>
<dbReference type="SUPFAM" id="SSF81383">
    <property type="entry name" value="F-box domain"/>
    <property type="match status" value="1"/>
</dbReference>
<organism evidence="2 3">
    <name type="scientific">Letharia columbiana</name>
    <dbReference type="NCBI Taxonomy" id="112416"/>
    <lineage>
        <taxon>Eukaryota</taxon>
        <taxon>Fungi</taxon>
        <taxon>Dikarya</taxon>
        <taxon>Ascomycota</taxon>
        <taxon>Pezizomycotina</taxon>
        <taxon>Lecanoromycetes</taxon>
        <taxon>OSLEUM clade</taxon>
        <taxon>Lecanoromycetidae</taxon>
        <taxon>Lecanorales</taxon>
        <taxon>Lecanorineae</taxon>
        <taxon>Parmeliaceae</taxon>
        <taxon>Letharia</taxon>
    </lineage>
</organism>
<feature type="domain" description="F-box" evidence="1">
    <location>
        <begin position="13"/>
        <end position="64"/>
    </location>
</feature>
<accession>A0A8H6FQA0</accession>
<dbReference type="RefSeq" id="XP_037162150.1">
    <property type="nucleotide sequence ID" value="XM_037310834.1"/>
</dbReference>
<dbReference type="Pfam" id="PF00646">
    <property type="entry name" value="F-box"/>
    <property type="match status" value="1"/>
</dbReference>
<evidence type="ECO:0000259" key="1">
    <source>
        <dbReference type="PROSITE" id="PS50181"/>
    </source>
</evidence>
<comment type="caution">
    <text evidence="2">The sequence shown here is derived from an EMBL/GenBank/DDBJ whole genome shotgun (WGS) entry which is preliminary data.</text>
</comment>
<evidence type="ECO:0000313" key="3">
    <source>
        <dbReference type="Proteomes" id="UP000578531"/>
    </source>
</evidence>
<dbReference type="GeneID" id="59290592"/>
<name>A0A8H6FQA0_9LECA</name>
<dbReference type="Proteomes" id="UP000578531">
    <property type="component" value="Unassembled WGS sequence"/>
</dbReference>
<dbReference type="AlphaFoldDB" id="A0A8H6FQA0"/>
<evidence type="ECO:0000313" key="2">
    <source>
        <dbReference type="EMBL" id="KAF6232724.1"/>
    </source>
</evidence>